<feature type="transmembrane region" description="Helical" evidence="1">
    <location>
        <begin position="59"/>
        <end position="78"/>
    </location>
</feature>
<evidence type="ECO:0000313" key="2">
    <source>
        <dbReference type="EMBL" id="EIG54456.1"/>
    </source>
</evidence>
<gene>
    <name evidence="2" type="ORF">DesU5LDRAFT_2812</name>
</gene>
<keyword evidence="1" id="KW-0472">Membrane</keyword>
<keyword evidence="1" id="KW-1133">Transmembrane helix</keyword>
<sequence length="114" mass="12949">MTLEETPVSVYFSPRSDTRPAHDIFPCWPPGRENGRYGPRQPGRMTNPASACYSPTMEWIIIAALAVGVFALVAVLVLRIKRQDSGTVPGLFHFDRYKQNELTQRGVFDKTKWH</sequence>
<dbReference type="eggNOG" id="ENOG5031G1C">
    <property type="taxonomic scope" value="Bacteria"/>
</dbReference>
<protein>
    <submittedName>
        <fullName evidence="2">Uncharacterized protein</fullName>
    </submittedName>
</protein>
<name>I2Q3V0_9BACT</name>
<dbReference type="HOGENOM" id="CLU_2117113_0_0_7"/>
<reference evidence="2" key="1">
    <citation type="submission" date="2011-11" db="EMBL/GenBank/DDBJ databases">
        <title>Improved High-Quality Draft sequence of Desulfovibrio sp. U5L.</title>
        <authorList>
            <consortium name="US DOE Joint Genome Institute"/>
            <person name="Lucas S."/>
            <person name="Han J."/>
            <person name="Lapidus A."/>
            <person name="Cheng J.-F."/>
            <person name="Goodwin L."/>
            <person name="Pitluck S."/>
            <person name="Peters L."/>
            <person name="Ovchinnikova G."/>
            <person name="Held B."/>
            <person name="Detter J.C."/>
            <person name="Han C."/>
            <person name="Tapia R."/>
            <person name="Land M."/>
            <person name="Hauser L."/>
            <person name="Kyrpides N."/>
            <person name="Ivanova N."/>
            <person name="Pagani I."/>
            <person name="Gabster J."/>
            <person name="Walker C."/>
            <person name="Stolyar S."/>
            <person name="Stahl D."/>
            <person name="Arkin A."/>
            <person name="Dehal P."/>
            <person name="Hazen T."/>
            <person name="Woyke T."/>
        </authorList>
    </citation>
    <scope>NUCLEOTIDE SEQUENCE [LARGE SCALE GENOMIC DNA]</scope>
    <source>
        <strain evidence="2">U5L</strain>
    </source>
</reference>
<dbReference type="STRING" id="596152.DesU5LDRAFT_2812"/>
<proteinExistence type="predicted"/>
<organism evidence="2">
    <name type="scientific">Desulfovibrio sp. U5L</name>
    <dbReference type="NCBI Taxonomy" id="596152"/>
    <lineage>
        <taxon>Bacteria</taxon>
        <taxon>Pseudomonadati</taxon>
        <taxon>Thermodesulfobacteriota</taxon>
        <taxon>Desulfovibrionia</taxon>
        <taxon>Desulfovibrionales</taxon>
        <taxon>Desulfovibrionaceae</taxon>
        <taxon>Desulfovibrio</taxon>
    </lineage>
</organism>
<evidence type="ECO:0000256" key="1">
    <source>
        <dbReference type="SAM" id="Phobius"/>
    </source>
</evidence>
<keyword evidence="1" id="KW-0812">Transmembrane</keyword>
<dbReference type="EMBL" id="JH600068">
    <property type="protein sequence ID" value="EIG54456.1"/>
    <property type="molecule type" value="Genomic_DNA"/>
</dbReference>
<dbReference type="AlphaFoldDB" id="I2Q3V0"/>
<accession>I2Q3V0</accession>